<dbReference type="SUPFAM" id="SSF47823">
    <property type="entry name" value="lambda integrase-like, N-terminal domain"/>
    <property type="match status" value="1"/>
</dbReference>
<dbReference type="PROSITE" id="PS51898">
    <property type="entry name" value="TYR_RECOMBINASE"/>
    <property type="match status" value="1"/>
</dbReference>
<name>A0A553SSR5_NIACI</name>
<dbReference type="InterPro" id="IPR011010">
    <property type="entry name" value="DNA_brk_join_enz"/>
</dbReference>
<dbReference type="PANTHER" id="PTHR34605:SF4">
    <property type="entry name" value="DNA ADENINE METHYLTRANSFERASE"/>
    <property type="match status" value="1"/>
</dbReference>
<dbReference type="InterPro" id="IPR044068">
    <property type="entry name" value="CB"/>
</dbReference>
<dbReference type="Proteomes" id="UP000319837">
    <property type="component" value="Unassembled WGS sequence"/>
</dbReference>
<keyword evidence="2" id="KW-0233">DNA recombination</keyword>
<proteinExistence type="predicted"/>
<dbReference type="CDD" id="cd00799">
    <property type="entry name" value="INT_Cre_C"/>
    <property type="match status" value="1"/>
</dbReference>
<evidence type="ECO:0000256" key="2">
    <source>
        <dbReference type="ARBA" id="ARBA00023172"/>
    </source>
</evidence>
<dbReference type="InterPro" id="IPR052925">
    <property type="entry name" value="Phage_Integrase-like_Recomb"/>
</dbReference>
<evidence type="ECO:0000313" key="7">
    <source>
        <dbReference type="Proteomes" id="UP000319837"/>
    </source>
</evidence>
<dbReference type="Pfam" id="PF00589">
    <property type="entry name" value="Phage_integrase"/>
    <property type="match status" value="1"/>
</dbReference>
<dbReference type="GO" id="GO:0006310">
    <property type="term" value="P:DNA recombination"/>
    <property type="evidence" value="ECO:0007669"/>
    <property type="project" value="UniProtKB-KW"/>
</dbReference>
<dbReference type="GO" id="GO:0003677">
    <property type="term" value="F:DNA binding"/>
    <property type="evidence" value="ECO:0007669"/>
    <property type="project" value="UniProtKB-UniRule"/>
</dbReference>
<keyword evidence="1 3" id="KW-0238">DNA-binding</keyword>
<evidence type="ECO:0000259" key="5">
    <source>
        <dbReference type="PROSITE" id="PS51900"/>
    </source>
</evidence>
<dbReference type="InterPro" id="IPR010998">
    <property type="entry name" value="Integrase_recombinase_N"/>
</dbReference>
<dbReference type="GO" id="GO:0015074">
    <property type="term" value="P:DNA integration"/>
    <property type="evidence" value="ECO:0007669"/>
    <property type="project" value="InterPro"/>
</dbReference>
<dbReference type="Gene3D" id="1.10.443.10">
    <property type="entry name" value="Intergrase catalytic core"/>
    <property type="match status" value="1"/>
</dbReference>
<protein>
    <submittedName>
        <fullName evidence="6">Integrase</fullName>
    </submittedName>
</protein>
<dbReference type="InterPro" id="IPR013762">
    <property type="entry name" value="Integrase-like_cat_sf"/>
</dbReference>
<dbReference type="PROSITE" id="PS51900">
    <property type="entry name" value="CB"/>
    <property type="match status" value="1"/>
</dbReference>
<dbReference type="RefSeq" id="WP_185763435.1">
    <property type="nucleotide sequence ID" value="NZ_RIBP01000001.1"/>
</dbReference>
<dbReference type="AlphaFoldDB" id="A0A553SSR5"/>
<dbReference type="EMBL" id="RIBP01000001">
    <property type="protein sequence ID" value="TRZ40016.1"/>
    <property type="molecule type" value="Genomic_DNA"/>
</dbReference>
<dbReference type="InterPro" id="IPR002104">
    <property type="entry name" value="Integrase_catalytic"/>
</dbReference>
<accession>A0A553SSR5</accession>
<evidence type="ECO:0000259" key="4">
    <source>
        <dbReference type="PROSITE" id="PS51898"/>
    </source>
</evidence>
<evidence type="ECO:0000313" key="6">
    <source>
        <dbReference type="EMBL" id="TRZ40016.1"/>
    </source>
</evidence>
<dbReference type="PANTHER" id="PTHR34605">
    <property type="entry name" value="PHAGE_INTEGRASE DOMAIN-CONTAINING PROTEIN"/>
    <property type="match status" value="1"/>
</dbReference>
<dbReference type="SUPFAM" id="SSF56349">
    <property type="entry name" value="DNA breaking-rejoining enzymes"/>
    <property type="match status" value="1"/>
</dbReference>
<feature type="domain" description="Tyr recombinase" evidence="4">
    <location>
        <begin position="126"/>
        <end position="323"/>
    </location>
</feature>
<evidence type="ECO:0000256" key="3">
    <source>
        <dbReference type="PROSITE-ProRule" id="PRU01248"/>
    </source>
</evidence>
<gene>
    <name evidence="6" type="ORF">CEQ21_03485</name>
</gene>
<comment type="caution">
    <text evidence="6">The sequence shown here is derived from an EMBL/GenBank/DDBJ whole genome shotgun (WGS) entry which is preliminary data.</text>
</comment>
<sequence length="323" mass="36485">MQLGEEQMLVPDNKSTPAFSKQQMDKINYYISHSKSSNTKKSYFADWKHFTDWCTLHNVSPIPAEVETICFYLTELAETHRFSTLRRRIASISEAHKMSMHVSPTKSLEVIALMDGIRREKGSRQKPKKALMLQNLPDLISKIDTSTLAGVRDKAIILLGFALASRRSELVAINVDDLEFHDFGMDVSVRDTKTRNDDLIKGVVFSNNDYCPVKATEDWIETAKLFNGALFRSIDRHGNMKGRLSDKSISLIIKKYVALAGMDPRQFGGHSLRSGLSTSAAMMGMTDIAIMKQTGHKTREMVDRYVQAGQRYRNNASSVLRNL</sequence>
<organism evidence="6 7">
    <name type="scientific">Niallia circulans</name>
    <name type="common">Bacillus circulans</name>
    <dbReference type="NCBI Taxonomy" id="1397"/>
    <lineage>
        <taxon>Bacteria</taxon>
        <taxon>Bacillati</taxon>
        <taxon>Bacillota</taxon>
        <taxon>Bacilli</taxon>
        <taxon>Bacillales</taxon>
        <taxon>Bacillaceae</taxon>
        <taxon>Niallia</taxon>
    </lineage>
</organism>
<feature type="domain" description="Core-binding (CB)" evidence="5">
    <location>
        <begin position="21"/>
        <end position="100"/>
    </location>
</feature>
<reference evidence="7" key="1">
    <citation type="submission" date="2018-10" db="EMBL/GenBank/DDBJ databases">
        <title>FDA dAtabase for Regulatory Grade micrObial Sequences (FDA-ARGOS): Supporting development and validation of Infectious Disease Dx tests.</title>
        <authorList>
            <person name="Minogue T."/>
            <person name="Wolcott M."/>
            <person name="Wasieloski L."/>
            <person name="Aguilar W."/>
            <person name="Moore D."/>
            <person name="Tallon L."/>
            <person name="Sadzewicz L."/>
            <person name="Sengamalay N."/>
            <person name="Ott S."/>
            <person name="Godinez A."/>
            <person name="Nagaraj S."/>
            <person name="Vavikolanu K."/>
            <person name="Vyas G."/>
            <person name="Nadendla S."/>
            <person name="George J."/>
            <person name="Sichtig H."/>
        </authorList>
    </citation>
    <scope>NUCLEOTIDE SEQUENCE [LARGE SCALE GENOMIC DNA]</scope>
    <source>
        <strain evidence="7">FDAARGOS_343</strain>
    </source>
</reference>
<evidence type="ECO:0000256" key="1">
    <source>
        <dbReference type="ARBA" id="ARBA00023125"/>
    </source>
</evidence>
<dbReference type="Gene3D" id="1.10.150.130">
    <property type="match status" value="1"/>
</dbReference>